<gene>
    <name evidence="1" type="ORF">BJ138DRAFT_1143134</name>
</gene>
<sequence length="272" mass="30610">MDDSSIWQTARKALLCVREIIRTERKYRDALKSLLDGQTLTPPPGSMLELVPSLLQTSDHLLKRFTEDPSAWGVATAFISSEDDLEMAMVSWCTVAGNFFIDRKRNERPNVTASKRIFRRSIPASASENSVLSTKSNGSPSLPSMLTLMSDAGNRIKERQLDDQHWQRSSLDQRSADSHGSSCMDSVDSTHQKREVLAKETKSSRKLSVRDLAIQPTQRVMRYVLLYRDLLESTPVTSPSRALVERALEAASRIAEKCNRAQNNVAFLPRRT</sequence>
<comment type="caution">
    <text evidence="1">The sequence shown here is derived from an EMBL/GenBank/DDBJ whole genome shotgun (WGS) entry which is preliminary data.</text>
</comment>
<evidence type="ECO:0000313" key="2">
    <source>
        <dbReference type="Proteomes" id="UP000790377"/>
    </source>
</evidence>
<protein>
    <submittedName>
        <fullName evidence="1">Uncharacterized protein</fullName>
    </submittedName>
</protein>
<dbReference type="Proteomes" id="UP000790377">
    <property type="component" value="Unassembled WGS sequence"/>
</dbReference>
<accession>A0ACB8ANF9</accession>
<keyword evidence="2" id="KW-1185">Reference proteome</keyword>
<proteinExistence type="predicted"/>
<organism evidence="1 2">
    <name type="scientific">Hygrophoropsis aurantiaca</name>
    <dbReference type="NCBI Taxonomy" id="72124"/>
    <lineage>
        <taxon>Eukaryota</taxon>
        <taxon>Fungi</taxon>
        <taxon>Dikarya</taxon>
        <taxon>Basidiomycota</taxon>
        <taxon>Agaricomycotina</taxon>
        <taxon>Agaricomycetes</taxon>
        <taxon>Agaricomycetidae</taxon>
        <taxon>Boletales</taxon>
        <taxon>Coniophorineae</taxon>
        <taxon>Hygrophoropsidaceae</taxon>
        <taxon>Hygrophoropsis</taxon>
    </lineage>
</organism>
<name>A0ACB8ANF9_9AGAM</name>
<reference evidence="1" key="1">
    <citation type="journal article" date="2021" name="New Phytol.">
        <title>Evolutionary innovations through gain and loss of genes in the ectomycorrhizal Boletales.</title>
        <authorList>
            <person name="Wu G."/>
            <person name="Miyauchi S."/>
            <person name="Morin E."/>
            <person name="Kuo A."/>
            <person name="Drula E."/>
            <person name="Varga T."/>
            <person name="Kohler A."/>
            <person name="Feng B."/>
            <person name="Cao Y."/>
            <person name="Lipzen A."/>
            <person name="Daum C."/>
            <person name="Hundley H."/>
            <person name="Pangilinan J."/>
            <person name="Johnson J."/>
            <person name="Barry K."/>
            <person name="LaButti K."/>
            <person name="Ng V."/>
            <person name="Ahrendt S."/>
            <person name="Min B."/>
            <person name="Choi I.G."/>
            <person name="Park H."/>
            <person name="Plett J.M."/>
            <person name="Magnuson J."/>
            <person name="Spatafora J.W."/>
            <person name="Nagy L.G."/>
            <person name="Henrissat B."/>
            <person name="Grigoriev I.V."/>
            <person name="Yang Z.L."/>
            <person name="Xu J."/>
            <person name="Martin F.M."/>
        </authorList>
    </citation>
    <scope>NUCLEOTIDE SEQUENCE</scope>
    <source>
        <strain evidence="1">ATCC 28755</strain>
    </source>
</reference>
<dbReference type="EMBL" id="MU267609">
    <property type="protein sequence ID" value="KAH7914720.1"/>
    <property type="molecule type" value="Genomic_DNA"/>
</dbReference>
<evidence type="ECO:0000313" key="1">
    <source>
        <dbReference type="EMBL" id="KAH7914720.1"/>
    </source>
</evidence>